<reference evidence="2 3" key="1">
    <citation type="submission" date="2016-04" db="EMBL/GenBank/DDBJ databases">
        <title>The genome of Intoshia linei affirms orthonectids as highly simplified spiralians.</title>
        <authorList>
            <person name="Mikhailov K.V."/>
            <person name="Slusarev G.S."/>
            <person name="Nikitin M.A."/>
            <person name="Logacheva M.D."/>
            <person name="Penin A."/>
            <person name="Aleoshin V."/>
            <person name="Panchin Y.V."/>
        </authorList>
    </citation>
    <scope>NUCLEOTIDE SEQUENCE [LARGE SCALE GENOMIC DNA]</scope>
    <source>
        <strain evidence="2">Intl2013</strain>
        <tissue evidence="2">Whole animal</tissue>
    </source>
</reference>
<evidence type="ECO:0000313" key="2">
    <source>
        <dbReference type="EMBL" id="OAF67134.1"/>
    </source>
</evidence>
<accession>A0A177B117</accession>
<keyword evidence="3" id="KW-1185">Reference proteome</keyword>
<dbReference type="Proteomes" id="UP000078046">
    <property type="component" value="Unassembled WGS sequence"/>
</dbReference>
<dbReference type="AlphaFoldDB" id="A0A177B117"/>
<gene>
    <name evidence="2" type="ORF">A3Q56_05163</name>
</gene>
<sequence>MNNAVTMATIGIFSILIIGLLILTIAFIVYTRYTKKTFFQPKKTEKAIKKNSLDYIYNCQILLNKAAPFNSKGSKKKTSHENKTMNIKQNLLCGIAKPIFNSENCHNLSNKISLVKPCCIYQR</sequence>
<keyword evidence="1" id="KW-1133">Transmembrane helix</keyword>
<dbReference type="EMBL" id="LWCA01000739">
    <property type="protein sequence ID" value="OAF67134.1"/>
    <property type="molecule type" value="Genomic_DNA"/>
</dbReference>
<proteinExistence type="predicted"/>
<keyword evidence="1" id="KW-0472">Membrane</keyword>
<organism evidence="2 3">
    <name type="scientific">Intoshia linei</name>
    <dbReference type="NCBI Taxonomy" id="1819745"/>
    <lineage>
        <taxon>Eukaryota</taxon>
        <taxon>Metazoa</taxon>
        <taxon>Spiralia</taxon>
        <taxon>Lophotrochozoa</taxon>
        <taxon>Mesozoa</taxon>
        <taxon>Orthonectida</taxon>
        <taxon>Rhopaluridae</taxon>
        <taxon>Intoshia</taxon>
    </lineage>
</organism>
<keyword evidence="1" id="KW-0812">Transmembrane</keyword>
<comment type="caution">
    <text evidence="2">The sequence shown here is derived from an EMBL/GenBank/DDBJ whole genome shotgun (WGS) entry which is preliminary data.</text>
</comment>
<feature type="transmembrane region" description="Helical" evidence="1">
    <location>
        <begin position="6"/>
        <end position="30"/>
    </location>
</feature>
<protein>
    <submittedName>
        <fullName evidence="2">Uncharacterized protein</fullName>
    </submittedName>
</protein>
<evidence type="ECO:0000313" key="3">
    <source>
        <dbReference type="Proteomes" id="UP000078046"/>
    </source>
</evidence>
<name>A0A177B117_9BILA</name>
<evidence type="ECO:0000256" key="1">
    <source>
        <dbReference type="SAM" id="Phobius"/>
    </source>
</evidence>